<dbReference type="Pfam" id="PF00248">
    <property type="entry name" value="Aldo_ket_red"/>
    <property type="match status" value="1"/>
</dbReference>
<accession>A8Q690</accession>
<dbReference type="PANTHER" id="PTHR43827">
    <property type="entry name" value="2,5-DIKETO-D-GLUCONIC ACID REDUCTASE"/>
    <property type="match status" value="1"/>
</dbReference>
<organism evidence="8 9">
    <name type="scientific">Malassezia globosa (strain ATCC MYA-4612 / CBS 7966)</name>
    <name type="common">Dandruff-associated fungus</name>
    <dbReference type="NCBI Taxonomy" id="425265"/>
    <lineage>
        <taxon>Eukaryota</taxon>
        <taxon>Fungi</taxon>
        <taxon>Dikarya</taxon>
        <taxon>Basidiomycota</taxon>
        <taxon>Ustilaginomycotina</taxon>
        <taxon>Malasseziomycetes</taxon>
        <taxon>Malasseziales</taxon>
        <taxon>Malasseziaceae</taxon>
        <taxon>Malassezia</taxon>
    </lineage>
</organism>
<sequence length="318" mass="35754">MTSDTQVPPYMTLNNGQKVSSIALGCYNPDDPPGIVHGIEAAVKVGYTHFDDAALYKNEKEVGDALRASGIPREKLFVTTKIWNFDHRNVEAAFDRSFDALNLGYIDMYLLHWPQANVPGEKHIVDDSISFVDTWKAMEKLLETRAGKVKGIGVSNFSLKNLTELLKHAKVVPAMNQVETHPYNQESDLVKFCQEKGILVTAYSPLGLTNSPILKDEDVIAISKEIGNGVTPANVVLNWNVQRGVAVLPKSINADRVKENFRIVHLTDEQMQRLNDISKDPKRRFQRTCPVYNEDTKKVLGWTYDQLGWDKPIQMTQA</sequence>
<dbReference type="PIRSF" id="PIRSF000097">
    <property type="entry name" value="AKR"/>
    <property type="match status" value="1"/>
</dbReference>
<gene>
    <name evidence="8" type="ORF">MGL_2886</name>
</gene>
<evidence type="ECO:0000256" key="4">
    <source>
        <dbReference type="PIRSR" id="PIRSR000097-1"/>
    </source>
</evidence>
<evidence type="ECO:0000256" key="3">
    <source>
        <dbReference type="ARBA" id="ARBA00023002"/>
    </source>
</evidence>
<dbReference type="PANTHER" id="PTHR43827:SF3">
    <property type="entry name" value="NADP-DEPENDENT OXIDOREDUCTASE DOMAIN-CONTAINING PROTEIN"/>
    <property type="match status" value="1"/>
</dbReference>
<evidence type="ECO:0000256" key="2">
    <source>
        <dbReference type="ARBA" id="ARBA00022857"/>
    </source>
</evidence>
<dbReference type="GO" id="GO:0016616">
    <property type="term" value="F:oxidoreductase activity, acting on the CH-OH group of donors, NAD or NADP as acceptor"/>
    <property type="evidence" value="ECO:0007669"/>
    <property type="project" value="UniProtKB-ARBA"/>
</dbReference>
<dbReference type="InParanoid" id="A8Q690"/>
<evidence type="ECO:0000256" key="1">
    <source>
        <dbReference type="ARBA" id="ARBA00007905"/>
    </source>
</evidence>
<keyword evidence="2" id="KW-0521">NADP</keyword>
<comment type="similarity">
    <text evidence="1">Belongs to the aldo/keto reductase family.</text>
</comment>
<dbReference type="FunFam" id="3.20.20.100:FF:000002">
    <property type="entry name" value="2,5-diketo-D-gluconic acid reductase A"/>
    <property type="match status" value="1"/>
</dbReference>
<dbReference type="KEGG" id="mgl:MGL_2886"/>
<dbReference type="VEuPathDB" id="FungiDB:MGL_2886"/>
<dbReference type="STRING" id="425265.A8Q690"/>
<dbReference type="Proteomes" id="UP000008837">
    <property type="component" value="Unassembled WGS sequence"/>
</dbReference>
<dbReference type="PRINTS" id="PR00069">
    <property type="entry name" value="ALDKETRDTASE"/>
</dbReference>
<keyword evidence="9" id="KW-1185">Reference proteome</keyword>
<feature type="active site" description="Proton donor" evidence="4">
    <location>
        <position position="56"/>
    </location>
</feature>
<dbReference type="InterPro" id="IPR020471">
    <property type="entry name" value="AKR"/>
</dbReference>
<dbReference type="InterPro" id="IPR036812">
    <property type="entry name" value="NAD(P)_OxRdtase_dom_sf"/>
</dbReference>
<evidence type="ECO:0000256" key="5">
    <source>
        <dbReference type="PIRSR" id="PIRSR000097-2"/>
    </source>
</evidence>
<dbReference type="Gene3D" id="3.20.20.100">
    <property type="entry name" value="NADP-dependent oxidoreductase domain"/>
    <property type="match status" value="1"/>
</dbReference>
<comment type="caution">
    <text evidence="8">The sequence shown here is derived from an EMBL/GenBank/DDBJ whole genome shotgun (WGS) entry which is preliminary data.</text>
</comment>
<keyword evidence="3" id="KW-0560">Oxidoreductase</keyword>
<dbReference type="OrthoDB" id="5945798at2759"/>
<dbReference type="CDD" id="cd19071">
    <property type="entry name" value="AKR_AKR1-5-like"/>
    <property type="match status" value="1"/>
</dbReference>
<feature type="binding site" evidence="5">
    <location>
        <position position="112"/>
    </location>
    <ligand>
        <name>substrate</name>
    </ligand>
</feature>
<proteinExistence type="inferred from homology"/>
<feature type="site" description="Lowers pKa of active site Tyr" evidence="6">
    <location>
        <position position="81"/>
    </location>
</feature>
<dbReference type="AlphaFoldDB" id="A8Q690"/>
<evidence type="ECO:0000259" key="7">
    <source>
        <dbReference type="Pfam" id="PF00248"/>
    </source>
</evidence>
<feature type="domain" description="NADP-dependent oxidoreductase" evidence="7">
    <location>
        <begin position="39"/>
        <end position="278"/>
    </location>
</feature>
<protein>
    <recommendedName>
        <fullName evidence="7">NADP-dependent oxidoreductase domain-containing protein</fullName>
    </recommendedName>
</protein>
<evidence type="ECO:0000313" key="9">
    <source>
        <dbReference type="Proteomes" id="UP000008837"/>
    </source>
</evidence>
<name>A8Q690_MALGO</name>
<dbReference type="OMA" id="PANCNAK"/>
<dbReference type="SUPFAM" id="SSF51430">
    <property type="entry name" value="NAD(P)-linked oxidoreductase"/>
    <property type="match status" value="1"/>
</dbReference>
<dbReference type="InterPro" id="IPR023210">
    <property type="entry name" value="NADP_OxRdtase_dom"/>
</dbReference>
<evidence type="ECO:0000256" key="6">
    <source>
        <dbReference type="PIRSR" id="PIRSR000097-3"/>
    </source>
</evidence>
<dbReference type="RefSeq" id="XP_001729900.1">
    <property type="nucleotide sequence ID" value="XM_001729848.1"/>
</dbReference>
<reference evidence="8 9" key="1">
    <citation type="journal article" date="2007" name="Proc. Natl. Acad. Sci. U.S.A.">
        <title>Dandruff-associated Malassezia genomes reveal convergent and divergent virulence traits shared with plant and human fungal pathogens.</title>
        <authorList>
            <person name="Xu J."/>
            <person name="Saunders C.W."/>
            <person name="Hu P."/>
            <person name="Grant R.A."/>
            <person name="Boekhout T."/>
            <person name="Kuramae E.E."/>
            <person name="Kronstad J.W."/>
            <person name="Deangelis Y.M."/>
            <person name="Reeder N.L."/>
            <person name="Johnstone K.R."/>
            <person name="Leland M."/>
            <person name="Fieno A.M."/>
            <person name="Begley W.M."/>
            <person name="Sun Y."/>
            <person name="Lacey M.P."/>
            <person name="Chaudhary T."/>
            <person name="Keough T."/>
            <person name="Chu L."/>
            <person name="Sears R."/>
            <person name="Yuan B."/>
            <person name="Dawson T.L.Jr."/>
        </authorList>
    </citation>
    <scope>NUCLEOTIDE SEQUENCE [LARGE SCALE GENOMIC DNA]</scope>
    <source>
        <strain evidence="9">ATCC MYA-4612 / CBS 7966</strain>
    </source>
</reference>
<evidence type="ECO:0000313" key="8">
    <source>
        <dbReference type="EMBL" id="EDP42686.1"/>
    </source>
</evidence>
<dbReference type="EMBL" id="AAYY01000010">
    <property type="protein sequence ID" value="EDP42686.1"/>
    <property type="molecule type" value="Genomic_DNA"/>
</dbReference>
<dbReference type="GeneID" id="5854207"/>